<dbReference type="Proteomes" id="UP000069935">
    <property type="component" value="Chromosome 1"/>
</dbReference>
<dbReference type="AlphaFoldDB" id="A0AAC8ZT62"/>
<name>A0AAC8ZT62_9PROT</name>
<organism evidence="1 2">
    <name type="scientific">Azospirillum thiophilum</name>
    <dbReference type="NCBI Taxonomy" id="528244"/>
    <lineage>
        <taxon>Bacteria</taxon>
        <taxon>Pseudomonadati</taxon>
        <taxon>Pseudomonadota</taxon>
        <taxon>Alphaproteobacteria</taxon>
        <taxon>Rhodospirillales</taxon>
        <taxon>Azospirillaceae</taxon>
        <taxon>Azospirillum</taxon>
    </lineage>
</organism>
<gene>
    <name evidence="1" type="ORF">AL072_02630</name>
</gene>
<reference evidence="2" key="1">
    <citation type="submission" date="2015-08" db="EMBL/GenBank/DDBJ databases">
        <title>Complete Genome Sequence of Azospirillum thiophilum BV-S.</title>
        <authorList>
            <person name="Fomenkov A."/>
            <person name="Vincze T."/>
            <person name="Grabovich M."/>
            <person name="Dubinina G."/>
            <person name="Orlova M."/>
            <person name="Belousova E."/>
            <person name="Roberts R.J."/>
        </authorList>
    </citation>
    <scope>NUCLEOTIDE SEQUENCE [LARGE SCALE GENOMIC DNA]</scope>
    <source>
        <strain evidence="2">BV-S</strain>
    </source>
</reference>
<accession>A0AAC8ZT62</accession>
<evidence type="ECO:0000313" key="2">
    <source>
        <dbReference type="Proteomes" id="UP000069935"/>
    </source>
</evidence>
<sequence length="640" mass="70020">MGGDPGCPAMTPGGQMADVCAFVVGLDHYEAPDWTVAGPCRNALDIARWLLDEAGVPATGIHLFLAVDRQRMASGESADLRRDIDYLRARHVAVEENATQSVIRTFWRGPLKDGTGSKLFVYWSGHGILNEEGRAFVYPGYTTDDPAQALHVESFCRTLRSDAYGRFTEQMILADVCGVFRPELRPHADDVTGVAVDTLQIRAFATPEGGYTRGQGQFTRALLDALGGFPGWPIDRRDRGEGFYKAVNGAFRQQSSEVLHWGVSGAEISSDWCVGCGENTLERSCRDMLSKCHLPDEWLLAPYRRTDSRLNGVLPGADTLAAKLRALGTLERTEAGKAPLGLADFLLRVADLPEITKADAERILRWLENNTTTQTLATARHEIAGESRSRHLIVTLVEDKTDGTLSGCRSELLFGDGSPVLPSEADSADEGPITKVTSVAALECYLRERIAILYKDGHLREGDHIHILAKPVFFHIPFHALDIAPDGAELGTVFIVTLHGRARVPAGSSDPPPMWLGIRKHDEELRRRGTAACVRNWIEVEPGQILSAAAGLRILPFPPPPEGRKARDVLVKLLRLGIPYLCLPDPTRINRPFDLPGALAVDSLDDIPAAFHRARLCGHPLAAHSGLLWDNPHLLPYTPA</sequence>
<proteinExistence type="predicted"/>
<reference evidence="1 2" key="2">
    <citation type="journal article" date="2016" name="Genome Announc.">
        <title>Complete Genome Sequence of a Strain of Azospirillum thiophilum Isolated from a Sulfide Spring.</title>
        <authorList>
            <person name="Fomenkov A."/>
            <person name="Vincze T."/>
            <person name="Grabovich M."/>
            <person name="Anton B.P."/>
            <person name="Dubinina G."/>
            <person name="Orlova M."/>
            <person name="Belousova E."/>
            <person name="Roberts R.J."/>
        </authorList>
    </citation>
    <scope>NUCLEOTIDE SEQUENCE [LARGE SCALE GENOMIC DNA]</scope>
    <source>
        <strain evidence="1 2">BV-S</strain>
    </source>
</reference>
<protein>
    <submittedName>
        <fullName evidence="1">Uncharacterized protein</fullName>
    </submittedName>
</protein>
<evidence type="ECO:0000313" key="1">
    <source>
        <dbReference type="EMBL" id="ALG69999.1"/>
    </source>
</evidence>
<keyword evidence="2" id="KW-1185">Reference proteome</keyword>
<dbReference type="EMBL" id="CP012401">
    <property type="protein sequence ID" value="ALG69999.1"/>
    <property type="molecule type" value="Genomic_DNA"/>
</dbReference>
<dbReference type="KEGG" id="ati:AL072_02630"/>